<dbReference type="Proteomes" id="UP001516390">
    <property type="component" value="Unassembled WGS sequence"/>
</dbReference>
<accession>A0ABR5ZKX0</accession>
<keyword evidence="4" id="KW-1185">Reference proteome</keyword>
<keyword evidence="1" id="KW-1133">Transmembrane helix</keyword>
<dbReference type="RefSeq" id="WP_182080913.1">
    <property type="nucleotide sequence ID" value="NZ_NWUS01000001.1"/>
</dbReference>
<proteinExistence type="predicted"/>
<dbReference type="InterPro" id="IPR018649">
    <property type="entry name" value="SHOCT"/>
</dbReference>
<organism evidence="3 4">
    <name type="scientific">Bombella favorum</name>
    <dbReference type="NCBI Taxonomy" id="2039164"/>
    <lineage>
        <taxon>Bacteria</taxon>
        <taxon>Pseudomonadati</taxon>
        <taxon>Pseudomonadota</taxon>
        <taxon>Alphaproteobacteria</taxon>
        <taxon>Acetobacterales</taxon>
        <taxon>Acetobacteraceae</taxon>
        <taxon>Bombella</taxon>
    </lineage>
</organism>
<protein>
    <recommendedName>
        <fullName evidence="2">SHOCT domain-containing protein</fullName>
    </recommendedName>
</protein>
<comment type="caution">
    <text evidence="3">The sequence shown here is derived from an EMBL/GenBank/DDBJ whole genome shotgun (WGS) entry which is preliminary data.</text>
</comment>
<dbReference type="Pfam" id="PF14373">
    <property type="entry name" value="Imm_superinfect"/>
    <property type="match status" value="1"/>
</dbReference>
<evidence type="ECO:0000256" key="1">
    <source>
        <dbReference type="SAM" id="Phobius"/>
    </source>
</evidence>
<name>A0ABR5ZKX0_9PROT</name>
<feature type="domain" description="SHOCT" evidence="2">
    <location>
        <begin position="115"/>
        <end position="140"/>
    </location>
</feature>
<evidence type="ECO:0000313" key="4">
    <source>
        <dbReference type="Proteomes" id="UP001516390"/>
    </source>
</evidence>
<keyword evidence="1" id="KW-0812">Transmembrane</keyword>
<sequence>MDVTDYTQQLNAINPYLSLLIFAILMLSMLGLYFLPSIIAIMRQHPQKWLLIALNVFAGWTGFFWIGLLIWALWPKEKLIAFQNGQGQGWGPYQAHSQTQSFSGSGATAEPPAETLARLARMRDHGTLTEEEFTKAKEQLINRL</sequence>
<evidence type="ECO:0000259" key="2">
    <source>
        <dbReference type="Pfam" id="PF09851"/>
    </source>
</evidence>
<feature type="transmembrane region" description="Helical" evidence="1">
    <location>
        <begin position="49"/>
        <end position="74"/>
    </location>
</feature>
<dbReference type="InterPro" id="IPR016410">
    <property type="entry name" value="Phage_imm"/>
</dbReference>
<evidence type="ECO:0000313" key="3">
    <source>
        <dbReference type="EMBL" id="MBA5724970.1"/>
    </source>
</evidence>
<reference evidence="3 4" key="1">
    <citation type="submission" date="2017-09" db="EMBL/GenBank/DDBJ databases">
        <authorList>
            <person name="Jakob F."/>
        </authorList>
    </citation>
    <scope>NUCLEOTIDE SEQUENCE [LARGE SCALE GENOMIC DNA]</scope>
    <source>
        <strain evidence="3 4">TMW 2.1880</strain>
    </source>
</reference>
<gene>
    <name evidence="3" type="ORF">CPA57_01570</name>
</gene>
<dbReference type="Pfam" id="PF09851">
    <property type="entry name" value="SHOCT"/>
    <property type="match status" value="1"/>
</dbReference>
<feature type="transmembrane region" description="Helical" evidence="1">
    <location>
        <begin position="20"/>
        <end position="42"/>
    </location>
</feature>
<keyword evidence="1" id="KW-0472">Membrane</keyword>
<dbReference type="EMBL" id="NWUS01000001">
    <property type="protein sequence ID" value="MBA5724970.1"/>
    <property type="molecule type" value="Genomic_DNA"/>
</dbReference>